<evidence type="ECO:0000256" key="11">
    <source>
        <dbReference type="ARBA" id="ARBA00032305"/>
    </source>
</evidence>
<evidence type="ECO:0000256" key="7">
    <source>
        <dbReference type="ARBA" id="ARBA00016549"/>
    </source>
</evidence>
<dbReference type="PANTHER" id="PTHR33254:SF4">
    <property type="entry name" value="4-HYDROXY-4-METHYL-2-OXOGLUTARATE ALDOLASE 3-RELATED"/>
    <property type="match status" value="1"/>
</dbReference>
<dbReference type="GO" id="GO:0008948">
    <property type="term" value="F:oxaloacetate decarboxylase activity"/>
    <property type="evidence" value="ECO:0007669"/>
    <property type="project" value="UniProtKB-EC"/>
</dbReference>
<dbReference type="Pfam" id="PF03737">
    <property type="entry name" value="RraA-like"/>
    <property type="match status" value="1"/>
</dbReference>
<keyword evidence="15" id="KW-1185">Reference proteome</keyword>
<evidence type="ECO:0000313" key="14">
    <source>
        <dbReference type="EMBL" id="OAS89055.1"/>
    </source>
</evidence>
<organism evidence="14 15">
    <name type="scientific">Metabacillus litoralis</name>
    <dbReference type="NCBI Taxonomy" id="152268"/>
    <lineage>
        <taxon>Bacteria</taxon>
        <taxon>Bacillati</taxon>
        <taxon>Bacillota</taxon>
        <taxon>Bacilli</taxon>
        <taxon>Bacillales</taxon>
        <taxon>Bacillaceae</taxon>
        <taxon>Metabacillus</taxon>
    </lineage>
</organism>
<evidence type="ECO:0000256" key="8">
    <source>
        <dbReference type="ARBA" id="ARBA00025046"/>
    </source>
</evidence>
<dbReference type="EC" id="4.1.3.17" evidence="5"/>
<comment type="catalytic activity">
    <reaction evidence="12">
        <text>oxaloacetate + H(+) = pyruvate + CO2</text>
        <dbReference type="Rhea" id="RHEA:15641"/>
        <dbReference type="ChEBI" id="CHEBI:15361"/>
        <dbReference type="ChEBI" id="CHEBI:15378"/>
        <dbReference type="ChEBI" id="CHEBI:16452"/>
        <dbReference type="ChEBI" id="CHEBI:16526"/>
        <dbReference type="EC" id="4.1.1.112"/>
    </reaction>
</comment>
<evidence type="ECO:0000256" key="10">
    <source>
        <dbReference type="ARBA" id="ARBA00030169"/>
    </source>
</evidence>
<dbReference type="InterPro" id="IPR005493">
    <property type="entry name" value="RraA/RraA-like"/>
</dbReference>
<comment type="caution">
    <text evidence="14">The sequence shown here is derived from an EMBL/GenBank/DDBJ whole genome shotgun (WGS) entry which is preliminary data.</text>
</comment>
<dbReference type="STRING" id="152268.A6K24_00345"/>
<keyword evidence="13" id="KW-0460">Magnesium</keyword>
<evidence type="ECO:0000256" key="1">
    <source>
        <dbReference type="ARBA" id="ARBA00001342"/>
    </source>
</evidence>
<comment type="function">
    <text evidence="8">Catalyzes the aldol cleavage of 4-hydroxy-4-methyl-2-oxoglutarate (HMG) into 2 molecules of pyruvate. Also contains a secondary oxaloacetate (OAA) decarboxylase activity due to the common pyruvate enolate transition state formed following C-C bond cleavage in the retro-aldol and decarboxylation reactions.</text>
</comment>
<evidence type="ECO:0000256" key="13">
    <source>
        <dbReference type="PIRSR" id="PIRSR605493-1"/>
    </source>
</evidence>
<gene>
    <name evidence="14" type="ORF">A6K24_00345</name>
</gene>
<evidence type="ECO:0000256" key="4">
    <source>
        <dbReference type="ARBA" id="ARBA00011233"/>
    </source>
</evidence>
<comment type="cofactor">
    <cofactor evidence="13">
        <name>Mg(2+)</name>
        <dbReference type="ChEBI" id="CHEBI:18420"/>
    </cofactor>
</comment>
<dbReference type="SUPFAM" id="SSF89562">
    <property type="entry name" value="RraA-like"/>
    <property type="match status" value="1"/>
</dbReference>
<evidence type="ECO:0000256" key="2">
    <source>
        <dbReference type="ARBA" id="ARBA00001968"/>
    </source>
</evidence>
<comment type="catalytic activity">
    <reaction evidence="1">
        <text>4-hydroxy-4-methyl-2-oxoglutarate = 2 pyruvate</text>
        <dbReference type="Rhea" id="RHEA:22748"/>
        <dbReference type="ChEBI" id="CHEBI:15361"/>
        <dbReference type="ChEBI" id="CHEBI:58276"/>
        <dbReference type="EC" id="4.1.3.17"/>
    </reaction>
</comment>
<dbReference type="Proteomes" id="UP000078534">
    <property type="component" value="Unassembled WGS sequence"/>
</dbReference>
<dbReference type="NCBIfam" id="NF004850">
    <property type="entry name" value="PRK06201.1"/>
    <property type="match status" value="1"/>
</dbReference>
<dbReference type="GO" id="GO:0008168">
    <property type="term" value="F:methyltransferase activity"/>
    <property type="evidence" value="ECO:0007669"/>
    <property type="project" value="UniProtKB-KW"/>
</dbReference>
<evidence type="ECO:0000256" key="3">
    <source>
        <dbReference type="ARBA" id="ARBA00008621"/>
    </source>
</evidence>
<name>A0A179T4X2_9BACI</name>
<evidence type="ECO:0000256" key="5">
    <source>
        <dbReference type="ARBA" id="ARBA00012213"/>
    </source>
</evidence>
<comment type="similarity">
    <text evidence="3">Belongs to the class II aldolase/RraA-like family.</text>
</comment>
<dbReference type="PANTHER" id="PTHR33254">
    <property type="entry name" value="4-HYDROXY-4-METHYL-2-OXOGLUTARATE ALDOLASE 3-RELATED"/>
    <property type="match status" value="1"/>
</dbReference>
<dbReference type="CDD" id="cd16841">
    <property type="entry name" value="RraA_family"/>
    <property type="match status" value="1"/>
</dbReference>
<accession>A0A179T4X2</accession>
<evidence type="ECO:0000256" key="6">
    <source>
        <dbReference type="ARBA" id="ARBA00012947"/>
    </source>
</evidence>
<dbReference type="GO" id="GO:0047443">
    <property type="term" value="F:4-hydroxy-4-methyl-2-oxoglutarate aldolase activity"/>
    <property type="evidence" value="ECO:0007669"/>
    <property type="project" value="UniProtKB-EC"/>
</dbReference>
<dbReference type="RefSeq" id="WP_066323779.1">
    <property type="nucleotide sequence ID" value="NZ_LWSG01000001.1"/>
</dbReference>
<evidence type="ECO:0000256" key="12">
    <source>
        <dbReference type="ARBA" id="ARBA00047973"/>
    </source>
</evidence>
<dbReference type="EC" id="4.1.1.112" evidence="6"/>
<keyword evidence="14" id="KW-0489">Methyltransferase</keyword>
<feature type="binding site" evidence="13">
    <location>
        <position position="119"/>
    </location>
    <ligand>
        <name>substrate</name>
    </ligand>
</feature>
<reference evidence="15" key="1">
    <citation type="submission" date="2016-04" db="EMBL/GenBank/DDBJ databases">
        <authorList>
            <person name="Lyu Z."/>
            <person name="Lyu W."/>
        </authorList>
    </citation>
    <scope>NUCLEOTIDE SEQUENCE [LARGE SCALE GENOMIC DNA]</scope>
    <source>
        <strain evidence="15">C44</strain>
    </source>
</reference>
<keyword evidence="13" id="KW-0479">Metal-binding</keyword>
<dbReference type="InterPro" id="IPR036704">
    <property type="entry name" value="RraA/RraA-like_sf"/>
</dbReference>
<proteinExistence type="inferred from homology"/>
<evidence type="ECO:0000256" key="9">
    <source>
        <dbReference type="ARBA" id="ARBA00029596"/>
    </source>
</evidence>
<feature type="binding site" evidence="13">
    <location>
        <position position="120"/>
    </location>
    <ligand>
        <name>Mg(2+)</name>
        <dbReference type="ChEBI" id="CHEBI:18420"/>
    </ligand>
</feature>
<comment type="cofactor">
    <cofactor evidence="2">
        <name>a divalent metal cation</name>
        <dbReference type="ChEBI" id="CHEBI:60240"/>
    </cofactor>
</comment>
<sequence length="237" mass="26039">MNIGFRIFSVDKRVDQLIVDQFRTVVTPHISDNMSRLQGAGAKLRPYHNGMKLVGTAFTVKTRPGDNLMVHKAIDLAQPGDVIVVDAGGDQTNAIVGEIMQRIAKKNRIAGFVINGAIRDTVAFKNDSFPVYAKGVTHRGPYKDGPGEINVPVSFNGMIIHPGDLIVGDEDGLVVVPLEEAEEILEKAQKMARKEVEIFQSIEQGTIDRNWIDSTLKEKGCESYDSYKSFTSSGGYK</sequence>
<dbReference type="Gene3D" id="3.50.30.40">
    <property type="entry name" value="Ribonuclease E inhibitor RraA/RraA-like"/>
    <property type="match status" value="1"/>
</dbReference>
<dbReference type="GO" id="GO:0032259">
    <property type="term" value="P:methylation"/>
    <property type="evidence" value="ECO:0007669"/>
    <property type="project" value="UniProtKB-KW"/>
</dbReference>
<dbReference type="EMBL" id="LWSG01000001">
    <property type="protein sequence ID" value="OAS89055.1"/>
    <property type="molecule type" value="Genomic_DNA"/>
</dbReference>
<dbReference type="OrthoDB" id="9784786at2"/>
<evidence type="ECO:0000313" key="15">
    <source>
        <dbReference type="Proteomes" id="UP000078534"/>
    </source>
</evidence>
<dbReference type="AlphaFoldDB" id="A0A179T4X2"/>
<comment type="subunit">
    <text evidence="4">Homotrimer.</text>
</comment>
<keyword evidence="14" id="KW-0808">Transferase</keyword>
<feature type="binding site" evidence="13">
    <location>
        <begin position="97"/>
        <end position="100"/>
    </location>
    <ligand>
        <name>substrate</name>
    </ligand>
</feature>
<protein>
    <recommendedName>
        <fullName evidence="7">Putative 4-hydroxy-4-methyl-2-oxoglutarate aldolase</fullName>
        <ecNumber evidence="6">4.1.1.112</ecNumber>
        <ecNumber evidence="5">4.1.3.17</ecNumber>
    </recommendedName>
    <alternativeName>
        <fullName evidence="11">Oxaloacetate decarboxylase</fullName>
    </alternativeName>
    <alternativeName>
        <fullName evidence="9">Regulator of ribonuclease activity homolog</fullName>
    </alternativeName>
    <alternativeName>
        <fullName evidence="10">RraA-like protein</fullName>
    </alternativeName>
</protein>
<dbReference type="GO" id="GO:0046872">
    <property type="term" value="F:metal ion binding"/>
    <property type="evidence" value="ECO:0007669"/>
    <property type="project" value="UniProtKB-KW"/>
</dbReference>